<dbReference type="InterPro" id="IPR047771">
    <property type="entry name" value="Radical_SAM_STM4011-like"/>
</dbReference>
<dbReference type="OrthoDB" id="9780503at2"/>
<accession>A0A081NYC8</accession>
<proteinExistence type="predicted"/>
<dbReference type="AlphaFoldDB" id="A0A081NYC8"/>
<dbReference type="RefSeq" id="WP_036688691.1">
    <property type="nucleotide sequence ID" value="NZ_JNVM01000022.1"/>
</dbReference>
<protein>
    <submittedName>
        <fullName evidence="5">Radical SAM protein</fullName>
    </submittedName>
</protein>
<dbReference type="InterPro" id="IPR058240">
    <property type="entry name" value="rSAM_sf"/>
</dbReference>
<dbReference type="Gene3D" id="3.20.20.70">
    <property type="entry name" value="Aldolase class I"/>
    <property type="match status" value="1"/>
</dbReference>
<dbReference type="GO" id="GO:0003824">
    <property type="term" value="F:catalytic activity"/>
    <property type="evidence" value="ECO:0007669"/>
    <property type="project" value="InterPro"/>
</dbReference>
<evidence type="ECO:0000256" key="4">
    <source>
        <dbReference type="ARBA" id="ARBA00023014"/>
    </source>
</evidence>
<evidence type="ECO:0000313" key="6">
    <source>
        <dbReference type="Proteomes" id="UP000028123"/>
    </source>
</evidence>
<keyword evidence="4" id="KW-0411">Iron-sulfur</keyword>
<dbReference type="InterPro" id="IPR007197">
    <property type="entry name" value="rSAM"/>
</dbReference>
<evidence type="ECO:0000313" key="5">
    <source>
        <dbReference type="EMBL" id="KEQ23451.1"/>
    </source>
</evidence>
<name>A0A081NYC8_9BACL</name>
<keyword evidence="6" id="KW-1185">Reference proteome</keyword>
<organism evidence="5 6">
    <name type="scientific">Paenibacillus tyrfis</name>
    <dbReference type="NCBI Taxonomy" id="1501230"/>
    <lineage>
        <taxon>Bacteria</taxon>
        <taxon>Bacillati</taxon>
        <taxon>Bacillota</taxon>
        <taxon>Bacilli</taxon>
        <taxon>Bacillales</taxon>
        <taxon>Paenibacillaceae</taxon>
        <taxon>Paenibacillus</taxon>
    </lineage>
</organism>
<dbReference type="CDD" id="cd01335">
    <property type="entry name" value="Radical_SAM"/>
    <property type="match status" value="1"/>
</dbReference>
<keyword evidence="1" id="KW-0949">S-adenosyl-L-methionine</keyword>
<dbReference type="SUPFAM" id="SSF102114">
    <property type="entry name" value="Radical SAM enzymes"/>
    <property type="match status" value="1"/>
</dbReference>
<dbReference type="Proteomes" id="UP000028123">
    <property type="component" value="Unassembled WGS sequence"/>
</dbReference>
<evidence type="ECO:0000256" key="1">
    <source>
        <dbReference type="ARBA" id="ARBA00022691"/>
    </source>
</evidence>
<evidence type="ECO:0000256" key="3">
    <source>
        <dbReference type="ARBA" id="ARBA00023004"/>
    </source>
</evidence>
<dbReference type="GO" id="GO:0051536">
    <property type="term" value="F:iron-sulfur cluster binding"/>
    <property type="evidence" value="ECO:0007669"/>
    <property type="project" value="UniProtKB-KW"/>
</dbReference>
<evidence type="ECO:0000256" key="2">
    <source>
        <dbReference type="ARBA" id="ARBA00022723"/>
    </source>
</evidence>
<dbReference type="eggNOG" id="COG0535">
    <property type="taxonomic scope" value="Bacteria"/>
</dbReference>
<reference evidence="5 6" key="1">
    <citation type="submission" date="2014-06" db="EMBL/GenBank/DDBJ databases">
        <title>Draft genome sequence of Paenibacillus sp. MSt1.</title>
        <authorList>
            <person name="Aw Y.K."/>
            <person name="Ong K.S."/>
            <person name="Gan H.M."/>
            <person name="Lee S.M."/>
        </authorList>
    </citation>
    <scope>NUCLEOTIDE SEQUENCE [LARGE SCALE GENOMIC DNA]</scope>
    <source>
        <strain evidence="5 6">MSt1</strain>
    </source>
</reference>
<keyword evidence="2" id="KW-0479">Metal-binding</keyword>
<dbReference type="NCBIfam" id="NF038073">
    <property type="entry name" value="rSAM_STM4011"/>
    <property type="match status" value="1"/>
</dbReference>
<dbReference type="SFLD" id="SFLDS00029">
    <property type="entry name" value="Radical_SAM"/>
    <property type="match status" value="1"/>
</dbReference>
<dbReference type="GO" id="GO:0046872">
    <property type="term" value="F:metal ion binding"/>
    <property type="evidence" value="ECO:0007669"/>
    <property type="project" value="UniProtKB-KW"/>
</dbReference>
<keyword evidence="3" id="KW-0408">Iron</keyword>
<sequence>MCVSTTLYYRGALSSCNYDCPYCPFSKTTDSRETLAKDKAQLERFVAWVREQGTDGRRLSLFFNPYGEALVHRWYREALTELSHLEHVDKVAIQTNLSVKLDWTNGLNKEKAAFWVTYHPGQTSEASFLAQCTQLYDKGISFSVGSVGIKGYLEPIRSLRRALPQEVYLWVNAYKDQPAYYSPEEMAAFREIDPYFEWNVRDYDSMGKPCATGSRVFFVTGSGLVKRCYKDRGVIGHLYRDGLEGLSAERPCRMKTCGCYIGYVHMPELSMESIYGKGVLERVPSSDARYAGKEVSPCGL</sequence>
<dbReference type="EMBL" id="JNVM01000022">
    <property type="protein sequence ID" value="KEQ23451.1"/>
    <property type="molecule type" value="Genomic_DNA"/>
</dbReference>
<comment type="caution">
    <text evidence="5">The sequence shown here is derived from an EMBL/GenBank/DDBJ whole genome shotgun (WGS) entry which is preliminary data.</text>
</comment>
<dbReference type="InterPro" id="IPR013785">
    <property type="entry name" value="Aldolase_TIM"/>
</dbReference>
<gene>
    <name evidence="5" type="ORF">ET33_16665</name>
</gene>